<dbReference type="EMBL" id="HBUE01316637">
    <property type="protein sequence ID" value="CAG6586048.1"/>
    <property type="molecule type" value="Transcribed_RNA"/>
</dbReference>
<reference evidence="1" key="1">
    <citation type="submission" date="2021-05" db="EMBL/GenBank/DDBJ databases">
        <authorList>
            <person name="Alioto T."/>
            <person name="Alioto T."/>
            <person name="Gomez Garrido J."/>
        </authorList>
    </citation>
    <scope>NUCLEOTIDE SEQUENCE</scope>
</reference>
<dbReference type="EMBL" id="HBUE01210223">
    <property type="protein sequence ID" value="CAG6534148.1"/>
    <property type="molecule type" value="Transcribed_RNA"/>
</dbReference>
<name>A0A8D8AJK7_CULPI</name>
<dbReference type="EMBL" id="HBUE01034976">
    <property type="protein sequence ID" value="CAG6458454.1"/>
    <property type="molecule type" value="Transcribed_RNA"/>
</dbReference>
<accession>A0A8D8AJK7</accession>
<dbReference type="EMBL" id="HBUE01034977">
    <property type="protein sequence ID" value="CAG6458456.1"/>
    <property type="molecule type" value="Transcribed_RNA"/>
</dbReference>
<organism evidence="1">
    <name type="scientific">Culex pipiens</name>
    <name type="common">House mosquito</name>
    <dbReference type="NCBI Taxonomy" id="7175"/>
    <lineage>
        <taxon>Eukaryota</taxon>
        <taxon>Metazoa</taxon>
        <taxon>Ecdysozoa</taxon>
        <taxon>Arthropoda</taxon>
        <taxon>Hexapoda</taxon>
        <taxon>Insecta</taxon>
        <taxon>Pterygota</taxon>
        <taxon>Neoptera</taxon>
        <taxon>Endopterygota</taxon>
        <taxon>Diptera</taxon>
        <taxon>Nematocera</taxon>
        <taxon>Culicoidea</taxon>
        <taxon>Culicidae</taxon>
        <taxon>Culicinae</taxon>
        <taxon>Culicini</taxon>
        <taxon>Culex</taxon>
        <taxon>Culex</taxon>
    </lineage>
</organism>
<sequence length="116" mass="12742">MSKLKLVGGRPITIDEAIELRQTVFGSAASPPRGEWTRTGINYGAASGVRNRNRRTSELNRFPLLPQFPNVTPFSFRSTRTGCGHLETRPAACNRCCRPSSSSILYSIVSLEISLS</sequence>
<dbReference type="AlphaFoldDB" id="A0A8D8AJK7"/>
<proteinExistence type="predicted"/>
<protein>
    <submittedName>
        <fullName evidence="1">(northern house mosquito) hypothetical protein</fullName>
    </submittedName>
</protein>
<evidence type="ECO:0000313" key="1">
    <source>
        <dbReference type="EMBL" id="CAG6458454.1"/>
    </source>
</evidence>